<proteinExistence type="predicted"/>
<comment type="caution">
    <text evidence="2">The sequence shown here is derived from an EMBL/GenBank/DDBJ whole genome shotgun (WGS) entry which is preliminary data.</text>
</comment>
<name>A0A7C9MKK5_9GAMM</name>
<dbReference type="Proteomes" id="UP000479692">
    <property type="component" value="Unassembled WGS sequence"/>
</dbReference>
<keyword evidence="3" id="KW-1185">Reference proteome</keyword>
<feature type="domain" description="HNH" evidence="1">
    <location>
        <begin position="52"/>
        <end position="84"/>
    </location>
</feature>
<dbReference type="Gene3D" id="1.10.30.50">
    <property type="match status" value="1"/>
</dbReference>
<gene>
    <name evidence="2" type="ORF">GN331_01645</name>
</gene>
<reference evidence="2 3" key="1">
    <citation type="submission" date="2019-12" db="EMBL/GenBank/DDBJ databases">
        <authorList>
            <person name="Xu J."/>
        </authorList>
    </citation>
    <scope>NUCLEOTIDE SEQUENCE [LARGE SCALE GENOMIC DNA]</scope>
    <source>
        <strain evidence="2 3">HX-5-24</strain>
    </source>
</reference>
<evidence type="ECO:0000313" key="3">
    <source>
        <dbReference type="Proteomes" id="UP000479692"/>
    </source>
</evidence>
<dbReference type="AlphaFoldDB" id="A0A7C9MKK5"/>
<keyword evidence="2" id="KW-0255">Endonuclease</keyword>
<keyword evidence="2" id="KW-0540">Nuclease</keyword>
<dbReference type="GO" id="GO:0003676">
    <property type="term" value="F:nucleic acid binding"/>
    <property type="evidence" value="ECO:0007669"/>
    <property type="project" value="InterPro"/>
</dbReference>
<organism evidence="2 3">
    <name type="scientific">Noviluteimonas gilva</name>
    <dbReference type="NCBI Taxonomy" id="2682097"/>
    <lineage>
        <taxon>Bacteria</taxon>
        <taxon>Pseudomonadati</taxon>
        <taxon>Pseudomonadota</taxon>
        <taxon>Gammaproteobacteria</taxon>
        <taxon>Lysobacterales</taxon>
        <taxon>Lysobacteraceae</taxon>
        <taxon>Noviluteimonas</taxon>
    </lineage>
</organism>
<evidence type="ECO:0000313" key="2">
    <source>
        <dbReference type="EMBL" id="MUV12907.1"/>
    </source>
</evidence>
<dbReference type="EMBL" id="WOXT01000001">
    <property type="protein sequence ID" value="MUV12907.1"/>
    <property type="molecule type" value="Genomic_DNA"/>
</dbReference>
<evidence type="ECO:0000259" key="1">
    <source>
        <dbReference type="Pfam" id="PF01844"/>
    </source>
</evidence>
<sequence length="120" mass="13940">MPNNHKLRRFRKIAARKQQHRCHYCDAPMWTKNAWAFAEQHGLRLEDCVHFQCTAEHVIARRDGGAEVRNIVAACRHCNLTRHETENPLPADVYRDLIRKDVTELRWLTTALLRSANAGA</sequence>
<dbReference type="InterPro" id="IPR002711">
    <property type="entry name" value="HNH"/>
</dbReference>
<dbReference type="Pfam" id="PF01844">
    <property type="entry name" value="HNH"/>
    <property type="match status" value="1"/>
</dbReference>
<protein>
    <submittedName>
        <fullName evidence="2">Restriction endonuclease</fullName>
    </submittedName>
</protein>
<keyword evidence="2" id="KW-0378">Hydrolase</keyword>
<dbReference type="GO" id="GO:0008270">
    <property type="term" value="F:zinc ion binding"/>
    <property type="evidence" value="ECO:0007669"/>
    <property type="project" value="InterPro"/>
</dbReference>
<dbReference type="RefSeq" id="WP_156639738.1">
    <property type="nucleotide sequence ID" value="NZ_WOXT01000001.1"/>
</dbReference>
<accession>A0A7C9MKK5</accession>
<dbReference type="GO" id="GO:0004519">
    <property type="term" value="F:endonuclease activity"/>
    <property type="evidence" value="ECO:0007669"/>
    <property type="project" value="UniProtKB-KW"/>
</dbReference>